<organism evidence="3">
    <name type="scientific">marine metagenome</name>
    <dbReference type="NCBI Taxonomy" id="408172"/>
    <lineage>
        <taxon>unclassified sequences</taxon>
        <taxon>metagenomes</taxon>
        <taxon>ecological metagenomes</taxon>
    </lineage>
</organism>
<name>A0A382N7Y8_9ZZZZ</name>
<feature type="domain" description="Transposase Synechocystis PCC 6803" evidence="1">
    <location>
        <begin position="1"/>
        <end position="110"/>
    </location>
</feature>
<dbReference type="Gene3D" id="3.30.420.10">
    <property type="entry name" value="Ribonuclease H-like superfamily/Ribonuclease H"/>
    <property type="match status" value="1"/>
</dbReference>
<protein>
    <submittedName>
        <fullName evidence="3">Uncharacterized protein</fullName>
    </submittedName>
</protein>
<dbReference type="InterPro" id="IPR038717">
    <property type="entry name" value="Tc1-like_DDE_dom"/>
</dbReference>
<dbReference type="InterPro" id="IPR002622">
    <property type="entry name" value="Transposase_14"/>
</dbReference>
<dbReference type="Pfam" id="PF13358">
    <property type="entry name" value="DDE_3"/>
    <property type="match status" value="1"/>
</dbReference>
<evidence type="ECO:0000313" key="3">
    <source>
        <dbReference type="EMBL" id="SVC55661.1"/>
    </source>
</evidence>
<gene>
    <name evidence="3" type="ORF">METZ01_LOCUS308515</name>
</gene>
<dbReference type="EMBL" id="UINC01097718">
    <property type="protein sequence ID" value="SVC55661.1"/>
    <property type="molecule type" value="Genomic_DNA"/>
</dbReference>
<proteinExistence type="predicted"/>
<dbReference type="InterPro" id="IPR036397">
    <property type="entry name" value="RNaseH_sf"/>
</dbReference>
<dbReference type="Pfam" id="PF01710">
    <property type="entry name" value="HTH_Tnp_IS630"/>
    <property type="match status" value="1"/>
</dbReference>
<sequence>MTYETSFRKHVFKIKEKEKLTYEQTSKRFGINIRTLFRWKHKPIDTKRRNKPATKINMEALKKAIDNRPDDYNYERAARFKVSTHAIWAAMRRLKTSHKKTLKQPKADQAQRAIHRAQIKHYKKEGRPIIYLDESGFAVSSPRTHGYSQKGKRCNGHHNWQEKGRINAIGAILNKKLFSVSLWECSIDSDLFHEWAKTDL</sequence>
<evidence type="ECO:0000259" key="1">
    <source>
        <dbReference type="Pfam" id="PF01710"/>
    </source>
</evidence>
<evidence type="ECO:0000259" key="2">
    <source>
        <dbReference type="Pfam" id="PF13358"/>
    </source>
</evidence>
<accession>A0A382N7Y8</accession>
<dbReference type="AlphaFoldDB" id="A0A382N7Y8"/>
<dbReference type="GO" id="GO:0003676">
    <property type="term" value="F:nucleic acid binding"/>
    <property type="evidence" value="ECO:0007669"/>
    <property type="project" value="InterPro"/>
</dbReference>
<reference evidence="3" key="1">
    <citation type="submission" date="2018-05" db="EMBL/GenBank/DDBJ databases">
        <authorList>
            <person name="Lanie J.A."/>
            <person name="Ng W.-L."/>
            <person name="Kazmierczak K.M."/>
            <person name="Andrzejewski T.M."/>
            <person name="Davidsen T.M."/>
            <person name="Wayne K.J."/>
            <person name="Tettelin H."/>
            <person name="Glass J.I."/>
            <person name="Rusch D."/>
            <person name="Podicherti R."/>
            <person name="Tsui H.-C.T."/>
            <person name="Winkler M.E."/>
        </authorList>
    </citation>
    <scope>NUCLEOTIDE SEQUENCE</scope>
</reference>
<feature type="domain" description="Tc1-like transposase DDE" evidence="2">
    <location>
        <begin position="129"/>
        <end position="195"/>
    </location>
</feature>